<dbReference type="EMBL" id="VTOY01000001">
    <property type="protein sequence ID" value="TYZ24953.1"/>
    <property type="molecule type" value="Genomic_DNA"/>
</dbReference>
<feature type="domain" description="WWE" evidence="2">
    <location>
        <begin position="104"/>
        <end position="158"/>
    </location>
</feature>
<keyword evidence="4" id="KW-1185">Reference proteome</keyword>
<evidence type="ECO:0000313" key="4">
    <source>
        <dbReference type="Proteomes" id="UP000323646"/>
    </source>
</evidence>
<dbReference type="AlphaFoldDB" id="A0A5D6W9J6"/>
<gene>
    <name evidence="3" type="ORF">FZ040_02640</name>
</gene>
<proteinExistence type="predicted"/>
<evidence type="ECO:0000256" key="1">
    <source>
        <dbReference type="SAM" id="Coils"/>
    </source>
</evidence>
<evidence type="ECO:0000313" key="3">
    <source>
        <dbReference type="EMBL" id="TYZ24953.1"/>
    </source>
</evidence>
<name>A0A5D6W9J6_9FIRM</name>
<protein>
    <recommendedName>
        <fullName evidence="2">WWE domain-containing protein</fullName>
    </recommendedName>
</protein>
<sequence>MINIKGLFEYDKLLDKYETLDKKHEILCEDFKKRVSEIQKYYAEIAVNQKLEIDKLNKAYRKMTARNSELLEEIEKQKKKANDHVTRAADAERNLIEKEKTIEALQNKIDELESKQAIRWYWNSDRGEWWPVEGSIQQIQSKVSVPLTYKTAEEVESE</sequence>
<reference evidence="3 4" key="1">
    <citation type="submission" date="2019-08" db="EMBL/GenBank/DDBJ databases">
        <title>Selenomonas sp. mPRGC5 and Selenomonas sp. mPRGC8 isolated from ruminal fluid of dairy goat (Capra hircus).</title>
        <authorList>
            <person name="Poothong S."/>
            <person name="Nuengjamnong C."/>
            <person name="Tanasupawat S."/>
        </authorList>
    </citation>
    <scope>NUCLEOTIDE SEQUENCE [LARGE SCALE GENOMIC DNA]</scope>
    <source>
        <strain evidence="4">mPRGC5</strain>
    </source>
</reference>
<organism evidence="3 4">
    <name type="scientific">Selenomonas ruminis</name>
    <dbReference type="NCBI Taxonomy" id="2593411"/>
    <lineage>
        <taxon>Bacteria</taxon>
        <taxon>Bacillati</taxon>
        <taxon>Bacillota</taxon>
        <taxon>Negativicutes</taxon>
        <taxon>Selenomonadales</taxon>
        <taxon>Selenomonadaceae</taxon>
        <taxon>Selenomonas</taxon>
    </lineage>
</organism>
<dbReference type="Proteomes" id="UP000323646">
    <property type="component" value="Unassembled WGS sequence"/>
</dbReference>
<accession>A0A5D6W9J6</accession>
<comment type="caution">
    <text evidence="3">The sequence shown here is derived from an EMBL/GenBank/DDBJ whole genome shotgun (WGS) entry which is preliminary data.</text>
</comment>
<feature type="coiled-coil region" evidence="1">
    <location>
        <begin position="46"/>
        <end position="115"/>
    </location>
</feature>
<dbReference type="PROSITE" id="PS50918">
    <property type="entry name" value="WWE"/>
    <property type="match status" value="1"/>
</dbReference>
<dbReference type="InterPro" id="IPR004170">
    <property type="entry name" value="WWE_dom"/>
</dbReference>
<dbReference type="RefSeq" id="WP_149170572.1">
    <property type="nucleotide sequence ID" value="NZ_VTOY01000001.1"/>
</dbReference>
<keyword evidence="1" id="KW-0175">Coiled coil</keyword>
<evidence type="ECO:0000259" key="2">
    <source>
        <dbReference type="PROSITE" id="PS50918"/>
    </source>
</evidence>